<evidence type="ECO:0000313" key="7">
    <source>
        <dbReference type="Proteomes" id="UP000007800"/>
    </source>
</evidence>
<evidence type="ECO:0000256" key="2">
    <source>
        <dbReference type="ARBA" id="ARBA00023242"/>
    </source>
</evidence>
<dbReference type="GO" id="GO:0000398">
    <property type="term" value="P:mRNA splicing, via spliceosome"/>
    <property type="evidence" value="ECO:0007669"/>
    <property type="project" value="TreeGrafter"/>
</dbReference>
<dbReference type="OrthoDB" id="4207594at2759"/>
<keyword evidence="3" id="KW-0694">RNA-binding</keyword>
<dbReference type="InterPro" id="IPR035979">
    <property type="entry name" value="RBD_domain_sf"/>
</dbReference>
<dbReference type="Pfam" id="PF00076">
    <property type="entry name" value="RRM_1"/>
    <property type="match status" value="1"/>
</dbReference>
<keyword evidence="2" id="KW-0539">Nucleus</keyword>
<dbReference type="SMART" id="SM00360">
    <property type="entry name" value="RRM"/>
    <property type="match status" value="1"/>
</dbReference>
<dbReference type="InParanoid" id="C5LNX2"/>
<organism evidence="7">
    <name type="scientific">Perkinsus marinus (strain ATCC 50983 / TXsc)</name>
    <dbReference type="NCBI Taxonomy" id="423536"/>
    <lineage>
        <taxon>Eukaryota</taxon>
        <taxon>Sar</taxon>
        <taxon>Alveolata</taxon>
        <taxon>Perkinsozoa</taxon>
        <taxon>Perkinsea</taxon>
        <taxon>Perkinsida</taxon>
        <taxon>Perkinsidae</taxon>
        <taxon>Perkinsus</taxon>
    </lineage>
</organism>
<evidence type="ECO:0000256" key="1">
    <source>
        <dbReference type="ARBA" id="ARBA00004123"/>
    </source>
</evidence>
<comment type="subcellular location">
    <subcellularLocation>
        <location evidence="1">Nucleus</location>
    </subcellularLocation>
</comment>
<dbReference type="InterPro" id="IPR000504">
    <property type="entry name" value="RRM_dom"/>
</dbReference>
<feature type="region of interest" description="Disordered" evidence="4">
    <location>
        <begin position="1"/>
        <end position="41"/>
    </location>
</feature>
<dbReference type="Proteomes" id="UP000007800">
    <property type="component" value="Unassembled WGS sequence"/>
</dbReference>
<dbReference type="GO" id="GO:0071011">
    <property type="term" value="C:precatalytic spliceosome"/>
    <property type="evidence" value="ECO:0007669"/>
    <property type="project" value="TreeGrafter"/>
</dbReference>
<dbReference type="Gene3D" id="3.30.70.330">
    <property type="match status" value="1"/>
</dbReference>
<dbReference type="InterPro" id="IPR012677">
    <property type="entry name" value="Nucleotide-bd_a/b_plait_sf"/>
</dbReference>
<evidence type="ECO:0000259" key="5">
    <source>
        <dbReference type="PROSITE" id="PS50102"/>
    </source>
</evidence>
<feature type="compositionally biased region" description="Low complexity" evidence="4">
    <location>
        <begin position="338"/>
        <end position="351"/>
    </location>
</feature>
<dbReference type="GO" id="GO:0003729">
    <property type="term" value="F:mRNA binding"/>
    <property type="evidence" value="ECO:0007669"/>
    <property type="project" value="TreeGrafter"/>
</dbReference>
<feature type="domain" description="RRM" evidence="5">
    <location>
        <begin position="49"/>
        <end position="134"/>
    </location>
</feature>
<dbReference type="AlphaFoldDB" id="C5LNX2"/>
<proteinExistence type="predicted"/>
<dbReference type="InterPro" id="IPR051183">
    <property type="entry name" value="U1_U11-U12_snRNP_70-35kDa"/>
</dbReference>
<feature type="region of interest" description="Disordered" evidence="4">
    <location>
        <begin position="331"/>
        <end position="380"/>
    </location>
</feature>
<dbReference type="PANTHER" id="PTHR13952">
    <property type="entry name" value="U1 SMALL NUCLEAR RIBONUCLEOPROTEIN 70 KD"/>
    <property type="match status" value="1"/>
</dbReference>
<dbReference type="GO" id="GO:0071004">
    <property type="term" value="C:U2-type prespliceosome"/>
    <property type="evidence" value="ECO:0007669"/>
    <property type="project" value="TreeGrafter"/>
</dbReference>
<dbReference type="RefSeq" id="XP_002768836.1">
    <property type="nucleotide sequence ID" value="XM_002768790.1"/>
</dbReference>
<evidence type="ECO:0000313" key="6">
    <source>
        <dbReference type="EMBL" id="EER01554.1"/>
    </source>
</evidence>
<sequence length="380" mass="41594">MSAIFEPSPTSNSSRYPAERKYSGSSRSSSSVKGPYPQTDFNDPNLAVRTLMVFRFPREAQEVDLACRFGRFGPLEHVKVVYDPVTHLPRCYGFVRFVHRAHALEAYQACEERSISMDDPFGRTWFFEVKWARNARAAGEIPRGSSDQQDNYSGGYVQSLDNALPQNGIFSEPSVSTADAAVAVHPTRHDSMLDNMDDSSSTGVPPSLIEPALLELVSYDESSRPMMSSEEAQELLRQLENAQQSDMTITATREDESVSPFELPHAIREPPVLNHYLDITTEAEEAATSQAAAAAAAAALASKREDTSQADLALLMETVFKTVRRSALERLRKASDASTTSTRCGSSSSTSMLGEVLDHPKRDPRVGSGETAMDDPAAVS</sequence>
<dbReference type="GO" id="GO:0030619">
    <property type="term" value="F:U1 snRNA binding"/>
    <property type="evidence" value="ECO:0007669"/>
    <property type="project" value="TreeGrafter"/>
</dbReference>
<reference evidence="6 7" key="1">
    <citation type="submission" date="2008-07" db="EMBL/GenBank/DDBJ databases">
        <authorList>
            <person name="El-Sayed N."/>
            <person name="Caler E."/>
            <person name="Inman J."/>
            <person name="Amedeo P."/>
            <person name="Hass B."/>
            <person name="Wortman J."/>
        </authorList>
    </citation>
    <scope>NUCLEOTIDE SEQUENCE [LARGE SCALE GENOMIC DNA]</scope>
    <source>
        <strain evidence="7">ATCC 50983 / TXsc</strain>
    </source>
</reference>
<evidence type="ECO:0000256" key="3">
    <source>
        <dbReference type="PROSITE-ProRule" id="PRU00176"/>
    </source>
</evidence>
<accession>C5LNX2</accession>
<gene>
    <name evidence="6" type="ORF">Pmar_PMAR000244</name>
</gene>
<dbReference type="PANTHER" id="PTHR13952:SF5">
    <property type="entry name" value="U1 SMALL NUCLEAR RIBONUCLEOPROTEIN 70 KDA"/>
    <property type="match status" value="1"/>
</dbReference>
<name>C5LNX2_PERM5</name>
<evidence type="ECO:0000256" key="4">
    <source>
        <dbReference type="SAM" id="MobiDB-lite"/>
    </source>
</evidence>
<dbReference type="GeneID" id="9040085"/>
<feature type="compositionally biased region" description="Basic and acidic residues" evidence="4">
    <location>
        <begin position="356"/>
        <end position="365"/>
    </location>
</feature>
<dbReference type="GO" id="GO:0005685">
    <property type="term" value="C:U1 snRNP"/>
    <property type="evidence" value="ECO:0007669"/>
    <property type="project" value="TreeGrafter"/>
</dbReference>
<dbReference type="PROSITE" id="PS50102">
    <property type="entry name" value="RRM"/>
    <property type="match status" value="1"/>
</dbReference>
<dbReference type="EMBL" id="GG683913">
    <property type="protein sequence ID" value="EER01554.1"/>
    <property type="molecule type" value="Genomic_DNA"/>
</dbReference>
<dbReference type="SUPFAM" id="SSF54928">
    <property type="entry name" value="RNA-binding domain, RBD"/>
    <property type="match status" value="1"/>
</dbReference>
<keyword evidence="7" id="KW-1185">Reference proteome</keyword>
<protein>
    <recommendedName>
        <fullName evidence="5">RRM domain-containing protein</fullName>
    </recommendedName>
</protein>